<evidence type="ECO:0000259" key="3">
    <source>
        <dbReference type="PROSITE" id="PS50405"/>
    </source>
</evidence>
<sequence length="261" mass="29620">MSTEEAKVKLYWLEQSRSQRILWLLEELKVNYEVEIFHRNKQTFLAPPELEKVHPLGKSPVIAITPPGAGADAKPIVLAESGWMTEYLCTHYPEGERLVPKRWQDGKENTIGGETEAYLRHQYYLHYAEGTLMPYLVMSLVIGRLKGNDIPFFVRPITSMVANRIIALFIAPNIKKNLAMLNDHLSTSGGRFLCNDQLTAADILMSFPLIAAKSRFRDVAPGWEETYPRISEYIKTLESCPGYKKSIAKVEELDGKFTASL</sequence>
<proteinExistence type="inferred from homology"/>
<evidence type="ECO:0000256" key="1">
    <source>
        <dbReference type="ARBA" id="ARBA00007409"/>
    </source>
</evidence>
<dbReference type="Gene3D" id="1.20.1050.10">
    <property type="match status" value="1"/>
</dbReference>
<evidence type="ECO:0000313" key="5">
    <source>
        <dbReference type="Proteomes" id="UP000076744"/>
    </source>
</evidence>
<dbReference type="Proteomes" id="UP000076744">
    <property type="component" value="Unassembled WGS sequence"/>
</dbReference>
<dbReference type="STRING" id="1081104.A0A168B991"/>
<dbReference type="EMBL" id="AZHB01000005">
    <property type="protein sequence ID" value="OAA69797.1"/>
    <property type="molecule type" value="Genomic_DNA"/>
</dbReference>
<dbReference type="SUPFAM" id="SSF47616">
    <property type="entry name" value="GST C-terminal domain-like"/>
    <property type="match status" value="1"/>
</dbReference>
<dbReference type="InterPro" id="IPR010987">
    <property type="entry name" value="Glutathione-S-Trfase_C-like"/>
</dbReference>
<dbReference type="InterPro" id="IPR036282">
    <property type="entry name" value="Glutathione-S-Trfase_C_sf"/>
</dbReference>
<keyword evidence="5" id="KW-1185">Reference proteome</keyword>
<dbReference type="SFLD" id="SFLDS00019">
    <property type="entry name" value="Glutathione_Transferase_(cytos"/>
    <property type="match status" value="1"/>
</dbReference>
<dbReference type="InterPro" id="IPR004045">
    <property type="entry name" value="Glutathione_S-Trfase_N"/>
</dbReference>
<dbReference type="AlphaFoldDB" id="A0A168B991"/>
<dbReference type="InterPro" id="IPR040079">
    <property type="entry name" value="Glutathione_S-Trfase"/>
</dbReference>
<gene>
    <name evidence="4" type="ORF">ISF_03067</name>
</gene>
<evidence type="ECO:0000313" key="4">
    <source>
        <dbReference type="EMBL" id="OAA69797.1"/>
    </source>
</evidence>
<dbReference type="RefSeq" id="XP_018706401.1">
    <property type="nucleotide sequence ID" value="XM_018846673.1"/>
</dbReference>
<feature type="domain" description="GST N-terminal" evidence="2">
    <location>
        <begin position="5"/>
        <end position="96"/>
    </location>
</feature>
<protein>
    <submittedName>
        <fullName evidence="4">Glutathione S-transferase, protein</fullName>
    </submittedName>
</protein>
<dbReference type="PROSITE" id="PS50404">
    <property type="entry name" value="GST_NTER"/>
    <property type="match status" value="1"/>
</dbReference>
<keyword evidence="4" id="KW-0808">Transferase</keyword>
<dbReference type="OrthoDB" id="2098326at2759"/>
<reference evidence="4 5" key="1">
    <citation type="journal article" date="2016" name="Genome Biol. Evol.">
        <title>Divergent and convergent evolution of fungal pathogenicity.</title>
        <authorList>
            <person name="Shang Y."/>
            <person name="Xiao G."/>
            <person name="Zheng P."/>
            <person name="Cen K."/>
            <person name="Zhan S."/>
            <person name="Wang C."/>
        </authorList>
    </citation>
    <scope>NUCLEOTIDE SEQUENCE [LARGE SCALE GENOMIC DNA]</scope>
    <source>
        <strain evidence="4 5">ARSEF 2679</strain>
    </source>
</reference>
<dbReference type="Pfam" id="PF13409">
    <property type="entry name" value="GST_N_2"/>
    <property type="match status" value="1"/>
</dbReference>
<organism evidence="4 5">
    <name type="scientific">Cordyceps fumosorosea (strain ARSEF 2679)</name>
    <name type="common">Isaria fumosorosea</name>
    <dbReference type="NCBI Taxonomy" id="1081104"/>
    <lineage>
        <taxon>Eukaryota</taxon>
        <taxon>Fungi</taxon>
        <taxon>Dikarya</taxon>
        <taxon>Ascomycota</taxon>
        <taxon>Pezizomycotina</taxon>
        <taxon>Sordariomycetes</taxon>
        <taxon>Hypocreomycetidae</taxon>
        <taxon>Hypocreales</taxon>
        <taxon>Cordycipitaceae</taxon>
        <taxon>Cordyceps</taxon>
    </lineage>
</organism>
<accession>A0A168B991</accession>
<name>A0A168B991_CORFA</name>
<comment type="caution">
    <text evidence="4">The sequence shown here is derived from an EMBL/GenBank/DDBJ whole genome shotgun (WGS) entry which is preliminary data.</text>
</comment>
<dbReference type="Gene3D" id="3.40.30.10">
    <property type="entry name" value="Glutaredoxin"/>
    <property type="match status" value="1"/>
</dbReference>
<dbReference type="PANTHER" id="PTHR44051:SF9">
    <property type="entry name" value="GLUTATHIONE S-TRANSFERASE 1"/>
    <property type="match status" value="1"/>
</dbReference>
<dbReference type="CDD" id="cd03189">
    <property type="entry name" value="GST_C_GTT1_like"/>
    <property type="match status" value="1"/>
</dbReference>
<dbReference type="GeneID" id="30019359"/>
<dbReference type="PANTHER" id="PTHR44051">
    <property type="entry name" value="GLUTATHIONE S-TRANSFERASE-RELATED"/>
    <property type="match status" value="1"/>
</dbReference>
<dbReference type="InterPro" id="IPR036249">
    <property type="entry name" value="Thioredoxin-like_sf"/>
</dbReference>
<dbReference type="SFLD" id="SFLDG00358">
    <property type="entry name" value="Main_(cytGST)"/>
    <property type="match status" value="1"/>
</dbReference>
<dbReference type="CDD" id="cd03046">
    <property type="entry name" value="GST_N_GTT1_like"/>
    <property type="match status" value="1"/>
</dbReference>
<dbReference type="PROSITE" id="PS50405">
    <property type="entry name" value="GST_CTER"/>
    <property type="match status" value="1"/>
</dbReference>
<dbReference type="GO" id="GO:0016740">
    <property type="term" value="F:transferase activity"/>
    <property type="evidence" value="ECO:0007669"/>
    <property type="project" value="UniProtKB-KW"/>
</dbReference>
<comment type="similarity">
    <text evidence="1">Belongs to the GST superfamily.</text>
</comment>
<dbReference type="SUPFAM" id="SSF52833">
    <property type="entry name" value="Thioredoxin-like"/>
    <property type="match status" value="1"/>
</dbReference>
<dbReference type="Pfam" id="PF13410">
    <property type="entry name" value="GST_C_2"/>
    <property type="match status" value="1"/>
</dbReference>
<evidence type="ECO:0000259" key="2">
    <source>
        <dbReference type="PROSITE" id="PS50404"/>
    </source>
</evidence>
<feature type="domain" description="GST C-terminal" evidence="3">
    <location>
        <begin position="114"/>
        <end position="257"/>
    </location>
</feature>